<evidence type="ECO:0000256" key="3">
    <source>
        <dbReference type="ARBA" id="ARBA00023002"/>
    </source>
</evidence>
<dbReference type="PANTHER" id="PTHR23023">
    <property type="entry name" value="DIMETHYLANILINE MONOOXYGENASE"/>
    <property type="match status" value="1"/>
</dbReference>
<dbReference type="SUPFAM" id="SSF51905">
    <property type="entry name" value="FAD/NAD(P)-binding domain"/>
    <property type="match status" value="2"/>
</dbReference>
<keyword evidence="1" id="KW-0285">Flavoprotein</keyword>
<accession>A0A5N5WN66</accession>
<organism evidence="5 6">
    <name type="scientific">Aspergillus leporis</name>
    <dbReference type="NCBI Taxonomy" id="41062"/>
    <lineage>
        <taxon>Eukaryota</taxon>
        <taxon>Fungi</taxon>
        <taxon>Dikarya</taxon>
        <taxon>Ascomycota</taxon>
        <taxon>Pezizomycotina</taxon>
        <taxon>Eurotiomycetes</taxon>
        <taxon>Eurotiomycetidae</taxon>
        <taxon>Eurotiales</taxon>
        <taxon>Aspergillaceae</taxon>
        <taxon>Aspergillus</taxon>
        <taxon>Aspergillus subgen. Circumdati</taxon>
    </lineage>
</organism>
<dbReference type="InterPro" id="IPR050346">
    <property type="entry name" value="FMO-like"/>
</dbReference>
<gene>
    <name evidence="5" type="ORF">BDV29DRAFT_160951</name>
</gene>
<proteinExistence type="predicted"/>
<dbReference type="EMBL" id="ML732321">
    <property type="protein sequence ID" value="KAB8069923.1"/>
    <property type="molecule type" value="Genomic_DNA"/>
</dbReference>
<keyword evidence="2" id="KW-0274">FAD</keyword>
<evidence type="ECO:0000256" key="1">
    <source>
        <dbReference type="ARBA" id="ARBA00022630"/>
    </source>
</evidence>
<dbReference type="GO" id="GO:0016491">
    <property type="term" value="F:oxidoreductase activity"/>
    <property type="evidence" value="ECO:0007669"/>
    <property type="project" value="UniProtKB-KW"/>
</dbReference>
<feature type="compositionally biased region" description="Basic and acidic residues" evidence="4">
    <location>
        <begin position="576"/>
        <end position="591"/>
    </location>
</feature>
<keyword evidence="6" id="KW-1185">Reference proteome</keyword>
<feature type="compositionally biased region" description="Basic and acidic residues" evidence="4">
    <location>
        <begin position="559"/>
        <end position="569"/>
    </location>
</feature>
<dbReference type="OrthoDB" id="2915840at2759"/>
<evidence type="ECO:0000313" key="6">
    <source>
        <dbReference type="Proteomes" id="UP000326565"/>
    </source>
</evidence>
<dbReference type="Proteomes" id="UP000326565">
    <property type="component" value="Unassembled WGS sequence"/>
</dbReference>
<feature type="region of interest" description="Disordered" evidence="4">
    <location>
        <begin position="558"/>
        <end position="597"/>
    </location>
</feature>
<evidence type="ECO:0000256" key="4">
    <source>
        <dbReference type="SAM" id="MobiDB-lite"/>
    </source>
</evidence>
<reference evidence="5 6" key="1">
    <citation type="submission" date="2019-04" db="EMBL/GenBank/DDBJ databases">
        <title>Friends and foes A comparative genomics study of 23 Aspergillus species from section Flavi.</title>
        <authorList>
            <consortium name="DOE Joint Genome Institute"/>
            <person name="Kjaerbolling I."/>
            <person name="Vesth T."/>
            <person name="Frisvad J.C."/>
            <person name="Nybo J.L."/>
            <person name="Theobald S."/>
            <person name="Kildgaard S."/>
            <person name="Isbrandt T."/>
            <person name="Kuo A."/>
            <person name="Sato A."/>
            <person name="Lyhne E.K."/>
            <person name="Kogle M.E."/>
            <person name="Wiebenga A."/>
            <person name="Kun R.S."/>
            <person name="Lubbers R.J."/>
            <person name="Makela M.R."/>
            <person name="Barry K."/>
            <person name="Chovatia M."/>
            <person name="Clum A."/>
            <person name="Daum C."/>
            <person name="Haridas S."/>
            <person name="He G."/>
            <person name="LaButti K."/>
            <person name="Lipzen A."/>
            <person name="Mondo S."/>
            <person name="Riley R."/>
            <person name="Salamov A."/>
            <person name="Simmons B.A."/>
            <person name="Magnuson J.K."/>
            <person name="Henrissat B."/>
            <person name="Mortensen U.H."/>
            <person name="Larsen T.O."/>
            <person name="Devries R.P."/>
            <person name="Grigoriev I.V."/>
            <person name="Machida M."/>
            <person name="Baker S.E."/>
            <person name="Andersen M.R."/>
        </authorList>
    </citation>
    <scope>NUCLEOTIDE SEQUENCE [LARGE SCALE GENOMIC DNA]</scope>
    <source>
        <strain evidence="5 6">CBS 151.66</strain>
    </source>
</reference>
<dbReference type="AlphaFoldDB" id="A0A5N5WN66"/>
<keyword evidence="3" id="KW-0560">Oxidoreductase</keyword>
<dbReference type="InterPro" id="IPR036188">
    <property type="entry name" value="FAD/NAD-bd_sf"/>
</dbReference>
<evidence type="ECO:0000256" key="2">
    <source>
        <dbReference type="ARBA" id="ARBA00022827"/>
    </source>
</evidence>
<sequence>MEQIDVLVVGAGWYGLVAAQTYLKLAPETNLLVVDDGETIGGIWSQGRIYPSLYAQISYPLFEYSFYPMKKEGISPYGFISGQTIHNYLVSFAEDHDLMRRIRLRTRVTQVRRNANHQGWIVETQSGERPIECNKLIYATGANSSPIRPEWPRENFNKPVIHSLDIATNLSLIKSNIIQRATVVGASKSSYDTVYQLLKAGKKVDWIIRPSASGAFSIFAPTFMGLWHISDHISTRFASSFSPSIMSCTGRWDSFLQRTIIGRSLMRVYWQVATGLAARYARFGDSEHTEHLQPWPHTDGLFWGSGGIGIATVPDFWQVIHDGDVTVHRTEIESLSHLDVVNLKNGFSVTTDIVIHCTGFEKGYNTFSPQLQEELGLHYDSSTFSKWTGLDAQAEQMVNAQLPILKNPPFDSLEHKKHSQGPNRHYRRLIVPELAAKGDRSILFPGHIHSAFTPLAAEIQALWGFAFFNGWMDVPGQEEMEMEAATFNAWTRKRYVEQGKKHSYFIYDYISYLDTLMRDLGLNPRRKKTFFEEWFIPYRPRDYRGLIQEYLAIHSHGVPGDKKTQKQEAKIVPSKKGKETNELSNGHHEDSNGGDDG</sequence>
<protein>
    <submittedName>
        <fullName evidence="5">Cofactor FMO1 FAD enzyme</fullName>
    </submittedName>
</protein>
<dbReference type="Pfam" id="PF13738">
    <property type="entry name" value="Pyr_redox_3"/>
    <property type="match status" value="1"/>
</dbReference>
<dbReference type="Gene3D" id="3.50.50.60">
    <property type="entry name" value="FAD/NAD(P)-binding domain"/>
    <property type="match status" value="2"/>
</dbReference>
<evidence type="ECO:0000313" key="5">
    <source>
        <dbReference type="EMBL" id="KAB8069923.1"/>
    </source>
</evidence>
<name>A0A5N5WN66_9EURO</name>